<comment type="subcellular location">
    <subcellularLocation>
        <location evidence="1">Membrane</location>
        <topology evidence="1">Multi-pass membrane protein</topology>
    </subcellularLocation>
</comment>
<feature type="transmembrane region" description="Helical" evidence="20">
    <location>
        <begin position="266"/>
        <end position="289"/>
    </location>
</feature>
<comment type="function">
    <text evidence="17">Lysosomal dipeptide uniporter that selectively exports lysine, arginine or histidine-containing dipeptides with a net positive charge from the lysosome lumen into the cytosol. Could play a role in a specific type of protein O-glycosylation indirectly regulating macrophages migration and tissue invasion. Also essential for liver homeostasis.</text>
</comment>
<reference evidence="23" key="1">
    <citation type="journal article" date="2018" name="Nat. Microbiol.">
        <title>Leveraging single-cell genomics to expand the fungal tree of life.</title>
        <authorList>
            <person name="Ahrendt S.R."/>
            <person name="Quandt C.A."/>
            <person name="Ciobanu D."/>
            <person name="Clum A."/>
            <person name="Salamov A."/>
            <person name="Andreopoulos B."/>
            <person name="Cheng J.F."/>
            <person name="Woyke T."/>
            <person name="Pelin A."/>
            <person name="Henrissat B."/>
            <person name="Reynolds N.K."/>
            <person name="Benny G.L."/>
            <person name="Smith M.E."/>
            <person name="James T.Y."/>
            <person name="Grigoriev I.V."/>
        </authorList>
    </citation>
    <scope>NUCLEOTIDE SEQUENCE [LARGE SCALE GENOMIC DNA]</scope>
</reference>
<keyword evidence="20" id="KW-1133">Transmembrane helix</keyword>
<dbReference type="Pfam" id="PF07690">
    <property type="entry name" value="MFS_1"/>
    <property type="match status" value="1"/>
</dbReference>
<comment type="catalytic activity">
    <reaction evidence="6">
        <text>L-lysyl-L-alpha-amino acid(out) = L-lysyl-L-alpha-amino acid(in)</text>
        <dbReference type="Rhea" id="RHEA:79387"/>
        <dbReference type="ChEBI" id="CHEBI:229965"/>
    </reaction>
</comment>
<comment type="catalytic activity">
    <reaction evidence="5">
        <text>L-alpha-aminoacyl-L-histidine(out) = L-alpha-aminoacyl-L-histidine(in)</text>
        <dbReference type="Rhea" id="RHEA:79375"/>
        <dbReference type="ChEBI" id="CHEBI:229967"/>
    </reaction>
</comment>
<evidence type="ECO:0000256" key="8">
    <source>
        <dbReference type="ARBA" id="ARBA00044898"/>
    </source>
</evidence>
<feature type="compositionally biased region" description="Polar residues" evidence="19">
    <location>
        <begin position="19"/>
        <end position="32"/>
    </location>
</feature>
<comment type="catalytic activity">
    <reaction evidence="13">
        <text>L-alanyl-L-lysine(out) = L-alanyl-L-lysine(in)</text>
        <dbReference type="Rhea" id="RHEA:79415"/>
        <dbReference type="ChEBI" id="CHEBI:192470"/>
    </reaction>
</comment>
<evidence type="ECO:0000256" key="16">
    <source>
        <dbReference type="ARBA" id="ARBA00045018"/>
    </source>
</evidence>
<evidence type="ECO:0000256" key="19">
    <source>
        <dbReference type="SAM" id="MobiDB-lite"/>
    </source>
</evidence>
<feature type="transmembrane region" description="Helical" evidence="20">
    <location>
        <begin position="217"/>
        <end position="239"/>
    </location>
</feature>
<dbReference type="PANTHER" id="PTHR23512">
    <property type="entry name" value="MAJOR FACILITATOR SUPERFAMILY DOMAIN-CONTAINING PROTEIN 1"/>
    <property type="match status" value="1"/>
</dbReference>
<dbReference type="InterPro" id="IPR036259">
    <property type="entry name" value="MFS_trans_sf"/>
</dbReference>
<evidence type="ECO:0000256" key="18">
    <source>
        <dbReference type="ARBA" id="ARBA00046376"/>
    </source>
</evidence>
<dbReference type="GO" id="GO:0016020">
    <property type="term" value="C:membrane"/>
    <property type="evidence" value="ECO:0007669"/>
    <property type="project" value="UniProtKB-SubCell"/>
</dbReference>
<evidence type="ECO:0000313" key="22">
    <source>
        <dbReference type="EMBL" id="RKP12917.1"/>
    </source>
</evidence>
<comment type="catalytic activity">
    <reaction evidence="3">
        <text>L-histidyl-glycine(out) = L-histidyl-glycine(in)</text>
        <dbReference type="Rhea" id="RHEA:79395"/>
        <dbReference type="ChEBI" id="CHEBI:229957"/>
    </reaction>
</comment>
<comment type="catalytic activity">
    <reaction evidence="4">
        <text>L-alpha-aminoacyl-L-arginine(out) = L-alpha-aminoacyl-L-arginine(in)</text>
        <dbReference type="Rhea" id="RHEA:79367"/>
        <dbReference type="ChEBI" id="CHEBI:229968"/>
    </reaction>
</comment>
<evidence type="ECO:0000256" key="5">
    <source>
        <dbReference type="ARBA" id="ARBA00044884"/>
    </source>
</evidence>
<comment type="catalytic activity">
    <reaction evidence="12">
        <text>L-histidyl-L-alpha-amino acid(out) = L-histidyl-L-alpha-amino acid(in)</text>
        <dbReference type="Rhea" id="RHEA:79379"/>
        <dbReference type="ChEBI" id="CHEBI:229964"/>
    </reaction>
</comment>
<protein>
    <recommendedName>
        <fullName evidence="15">Lysosomal dipeptide transporter MFSD1</fullName>
    </recommendedName>
    <alternativeName>
        <fullName evidence="16">Major facilitator superfamily domain-containing protein 1</fullName>
    </alternativeName>
</protein>
<feature type="region of interest" description="Disordered" evidence="19">
    <location>
        <begin position="1"/>
        <end position="46"/>
    </location>
</feature>
<accession>A0A4P9Y264</accession>
<name>A0A4P9Y264_9FUNG</name>
<comment type="catalytic activity">
    <reaction evidence="2">
        <text>L-lysyl-L-alanine(out) = L-lysyl-L-alanine(in)</text>
        <dbReference type="Rhea" id="RHEA:79399"/>
        <dbReference type="ChEBI" id="CHEBI:229954"/>
    </reaction>
</comment>
<comment type="subunit">
    <text evidence="18">Homodimer. Interacts with lysosomal protein GLMP (via lumenal domain); the interaction starts while both proteins are still in the endoplasmic reticulum and is required for stabilization of MFSD1 in lysosomes but has no direct effect on its targeting to lysosomes or transporter activity.</text>
</comment>
<gene>
    <name evidence="22" type="ORF">BJ684DRAFT_16641</name>
</gene>
<keyword evidence="20" id="KW-0812">Transmembrane</keyword>
<evidence type="ECO:0000256" key="12">
    <source>
        <dbReference type="ARBA" id="ARBA00044912"/>
    </source>
</evidence>
<evidence type="ECO:0000313" key="23">
    <source>
        <dbReference type="Proteomes" id="UP000267251"/>
    </source>
</evidence>
<evidence type="ECO:0000256" key="14">
    <source>
        <dbReference type="ARBA" id="ARBA00044924"/>
    </source>
</evidence>
<sequence length="525" mass="56457">MSSPSKALEASHANAPHFSPQTHASPSPSLEHQSPAGLTEEDEDQQALEEAPVSYKLIALTCALLLSAGSHFVVHSLNTLKATLKAELPIDNAQYGVLQSTNSLINSIIPLLGGVLMDRFGTGAGSILCTGLILLGSGLTAIAAEVRSYGLMLMARVLFGMGSGTIVVAQESILSTWFRGKGLAMTIGLQIATSRLFGFLAHASALPIKLATGHYGTVLWVAFALCLTSFTLNLVYLYVHRLSLRHHAHVVQARAKKPHRRFSLSALLYIPGTFWLVPLTIALLSGVWMPFLAIVSDYMTVHFGSTDLIAAWTSSVSLAIPVILSPFCGFFFDRFGRRGPVVLLSALLLVLAISLLGWSHIHPLIGLTLFSLSLTLAPVALTTSVPLILPTHLVGTGLGIYKCAHSSGIAFVDVLVGSLQDGHGGSYDPVLIFFLVLASVSSLSALAYWLFDGLALRGLLDAGPTVRANLLEARRKQEVMDEEEDKNSRLGGPKRKRNMTSIIGTMLMMSFLVLCWITYLVHIIR</sequence>
<evidence type="ECO:0000256" key="4">
    <source>
        <dbReference type="ARBA" id="ARBA00044881"/>
    </source>
</evidence>
<keyword evidence="20" id="KW-0472">Membrane</keyword>
<organism evidence="22 23">
    <name type="scientific">Piptocephalis cylindrospora</name>
    <dbReference type="NCBI Taxonomy" id="1907219"/>
    <lineage>
        <taxon>Eukaryota</taxon>
        <taxon>Fungi</taxon>
        <taxon>Fungi incertae sedis</taxon>
        <taxon>Zoopagomycota</taxon>
        <taxon>Zoopagomycotina</taxon>
        <taxon>Zoopagomycetes</taxon>
        <taxon>Zoopagales</taxon>
        <taxon>Piptocephalidaceae</taxon>
        <taxon>Piptocephalis</taxon>
    </lineage>
</organism>
<dbReference type="EMBL" id="KZ988163">
    <property type="protein sequence ID" value="RKP12917.1"/>
    <property type="molecule type" value="Genomic_DNA"/>
</dbReference>
<evidence type="ECO:0000256" key="3">
    <source>
        <dbReference type="ARBA" id="ARBA00044878"/>
    </source>
</evidence>
<evidence type="ECO:0000256" key="1">
    <source>
        <dbReference type="ARBA" id="ARBA00004141"/>
    </source>
</evidence>
<feature type="transmembrane region" description="Helical" evidence="20">
    <location>
        <begin position="149"/>
        <end position="170"/>
    </location>
</feature>
<feature type="transmembrane region" description="Helical" evidence="20">
    <location>
        <begin position="309"/>
        <end position="332"/>
    </location>
</feature>
<feature type="transmembrane region" description="Helical" evidence="20">
    <location>
        <begin position="431"/>
        <end position="451"/>
    </location>
</feature>
<dbReference type="GO" id="GO:0022857">
    <property type="term" value="F:transmembrane transporter activity"/>
    <property type="evidence" value="ECO:0007669"/>
    <property type="project" value="InterPro"/>
</dbReference>
<comment type="catalytic activity">
    <reaction evidence="7">
        <text>L-alpha-aminoacyl-L-lysine(out) = L-alpha-aminoacyl-L-lysine(in)</text>
        <dbReference type="Rhea" id="RHEA:79383"/>
        <dbReference type="ChEBI" id="CHEBI:229966"/>
    </reaction>
</comment>
<evidence type="ECO:0000256" key="13">
    <source>
        <dbReference type="ARBA" id="ARBA00044919"/>
    </source>
</evidence>
<evidence type="ECO:0000256" key="9">
    <source>
        <dbReference type="ARBA" id="ARBA00044899"/>
    </source>
</evidence>
<evidence type="ECO:0000256" key="7">
    <source>
        <dbReference type="ARBA" id="ARBA00044893"/>
    </source>
</evidence>
<dbReference type="AlphaFoldDB" id="A0A4P9Y264"/>
<evidence type="ECO:0000256" key="15">
    <source>
        <dbReference type="ARBA" id="ARBA00044985"/>
    </source>
</evidence>
<evidence type="ECO:0000259" key="21">
    <source>
        <dbReference type="PROSITE" id="PS50850"/>
    </source>
</evidence>
<dbReference type="PANTHER" id="PTHR23512:SF12">
    <property type="entry name" value="TRANSPORTER, PUTATIVE (AFU_ORTHOLOGUE AFUA_4G00260)-RELATED"/>
    <property type="match status" value="1"/>
</dbReference>
<proteinExistence type="predicted"/>
<comment type="catalytic activity">
    <reaction evidence="9">
        <text>L-arginyl-L-alpha-amino acid(out) = L-arginyl-L-alpha-amino acid(in)</text>
        <dbReference type="Rhea" id="RHEA:79371"/>
        <dbReference type="ChEBI" id="CHEBI:84315"/>
    </reaction>
</comment>
<feature type="domain" description="Major facilitator superfamily (MFS) profile" evidence="21">
    <location>
        <begin position="56"/>
        <end position="456"/>
    </location>
</feature>
<evidence type="ECO:0000256" key="2">
    <source>
        <dbReference type="ARBA" id="ARBA00044876"/>
    </source>
</evidence>
<evidence type="ECO:0000256" key="20">
    <source>
        <dbReference type="SAM" id="Phobius"/>
    </source>
</evidence>
<feature type="transmembrane region" description="Helical" evidence="20">
    <location>
        <begin position="502"/>
        <end position="524"/>
    </location>
</feature>
<evidence type="ECO:0000256" key="6">
    <source>
        <dbReference type="ARBA" id="ARBA00044891"/>
    </source>
</evidence>
<dbReference type="InterPro" id="IPR020846">
    <property type="entry name" value="MFS_dom"/>
</dbReference>
<dbReference type="OrthoDB" id="424834at2759"/>
<dbReference type="SUPFAM" id="SSF103473">
    <property type="entry name" value="MFS general substrate transporter"/>
    <property type="match status" value="1"/>
</dbReference>
<evidence type="ECO:0000256" key="11">
    <source>
        <dbReference type="ARBA" id="ARBA00044903"/>
    </source>
</evidence>
<evidence type="ECO:0000256" key="17">
    <source>
        <dbReference type="ARBA" id="ARBA00045709"/>
    </source>
</evidence>
<feature type="transmembrane region" description="Helical" evidence="20">
    <location>
        <begin position="339"/>
        <end position="358"/>
    </location>
</feature>
<dbReference type="PROSITE" id="PS50850">
    <property type="entry name" value="MFS"/>
    <property type="match status" value="1"/>
</dbReference>
<comment type="catalytic activity">
    <reaction evidence="10">
        <text>L-lysyl-L-lysine(out) = L-lysyl-L-lysine(in)</text>
        <dbReference type="Rhea" id="RHEA:79403"/>
        <dbReference type="ChEBI" id="CHEBI:229956"/>
    </reaction>
</comment>
<feature type="transmembrane region" description="Helical" evidence="20">
    <location>
        <begin position="124"/>
        <end position="143"/>
    </location>
</feature>
<comment type="catalytic activity">
    <reaction evidence="8">
        <text>L-aspartyl-L-lysine(out) = L-aspartyl-L-lysine(in)</text>
        <dbReference type="Rhea" id="RHEA:79411"/>
        <dbReference type="ChEBI" id="CHEBI:229953"/>
    </reaction>
</comment>
<comment type="catalytic activity">
    <reaction evidence="11">
        <text>L-arginyl-glycine(out) = L-arginyl-glycine(in)</text>
        <dbReference type="Rhea" id="RHEA:79391"/>
        <dbReference type="ChEBI" id="CHEBI:229955"/>
    </reaction>
</comment>
<dbReference type="Gene3D" id="1.20.1250.20">
    <property type="entry name" value="MFS general substrate transporter like domains"/>
    <property type="match status" value="2"/>
</dbReference>
<dbReference type="InterPro" id="IPR052187">
    <property type="entry name" value="MFSD1"/>
</dbReference>
<dbReference type="Proteomes" id="UP000267251">
    <property type="component" value="Unassembled WGS sequence"/>
</dbReference>
<comment type="catalytic activity">
    <reaction evidence="14">
        <text>L-lysyl-glycine(out) = L-lysyl-glycine(in)</text>
        <dbReference type="Rhea" id="RHEA:79407"/>
        <dbReference type="ChEBI" id="CHEBI:191202"/>
    </reaction>
</comment>
<keyword evidence="23" id="KW-1185">Reference proteome</keyword>
<dbReference type="InterPro" id="IPR011701">
    <property type="entry name" value="MFS"/>
</dbReference>
<evidence type="ECO:0000256" key="10">
    <source>
        <dbReference type="ARBA" id="ARBA00044900"/>
    </source>
</evidence>